<protein>
    <recommendedName>
        <fullName evidence="6 10">UDP-glucose 4-epimerase</fullName>
        <ecNumber evidence="5 10">5.1.3.2</ecNumber>
    </recommendedName>
</protein>
<keyword evidence="7 10" id="KW-0520">NAD</keyword>
<keyword evidence="8 10" id="KW-0413">Isomerase</keyword>
<evidence type="ECO:0000313" key="12">
    <source>
        <dbReference type="EMBL" id="KRR09050.1"/>
    </source>
</evidence>
<dbReference type="UniPathway" id="UPA00214"/>
<dbReference type="NCBIfam" id="TIGR01179">
    <property type="entry name" value="galE"/>
    <property type="match status" value="1"/>
</dbReference>
<dbReference type="SUPFAM" id="SSF51735">
    <property type="entry name" value="NAD(P)-binding Rossmann-fold domains"/>
    <property type="match status" value="1"/>
</dbReference>
<dbReference type="AlphaFoldDB" id="A0A0R3LMR9"/>
<feature type="domain" description="NAD-dependent epimerase/dehydratase" evidence="11">
    <location>
        <begin position="3"/>
        <end position="252"/>
    </location>
</feature>
<dbReference type="CDD" id="cd05247">
    <property type="entry name" value="UDP_G4E_1_SDR_e"/>
    <property type="match status" value="1"/>
</dbReference>
<comment type="pathway">
    <text evidence="3 10">Carbohydrate metabolism; galactose metabolism.</text>
</comment>
<dbReference type="InterPro" id="IPR005886">
    <property type="entry name" value="UDP_G4E"/>
</dbReference>
<dbReference type="PANTHER" id="PTHR43725:SF53">
    <property type="entry name" value="UDP-ARABINOSE 4-EPIMERASE 1"/>
    <property type="match status" value="1"/>
</dbReference>
<dbReference type="InterPro" id="IPR036291">
    <property type="entry name" value="NAD(P)-bd_dom_sf"/>
</dbReference>
<evidence type="ECO:0000256" key="3">
    <source>
        <dbReference type="ARBA" id="ARBA00004947"/>
    </source>
</evidence>
<accession>A0A0R3LMR9</accession>
<evidence type="ECO:0000313" key="13">
    <source>
        <dbReference type="Proteomes" id="UP000050863"/>
    </source>
</evidence>
<comment type="cofactor">
    <cofactor evidence="2 10">
        <name>NAD(+)</name>
        <dbReference type="ChEBI" id="CHEBI:57540"/>
    </cofactor>
</comment>
<dbReference type="Gene3D" id="3.90.25.10">
    <property type="entry name" value="UDP-galactose 4-epimerase, domain 1"/>
    <property type="match status" value="1"/>
</dbReference>
<dbReference type="RefSeq" id="WP_057835575.1">
    <property type="nucleotide sequence ID" value="NZ_LLXZ01000077.1"/>
</dbReference>
<dbReference type="EC" id="5.1.3.2" evidence="5 10"/>
<comment type="catalytic activity">
    <reaction evidence="1 10">
        <text>UDP-alpha-D-glucose = UDP-alpha-D-galactose</text>
        <dbReference type="Rhea" id="RHEA:22168"/>
        <dbReference type="ChEBI" id="CHEBI:58885"/>
        <dbReference type="ChEBI" id="CHEBI:66914"/>
        <dbReference type="EC" id="5.1.3.2"/>
    </reaction>
</comment>
<dbReference type="InterPro" id="IPR001509">
    <property type="entry name" value="Epimerase_deHydtase"/>
</dbReference>
<evidence type="ECO:0000256" key="8">
    <source>
        <dbReference type="ARBA" id="ARBA00023235"/>
    </source>
</evidence>
<name>A0A0R3LMR9_9BRAD</name>
<comment type="caution">
    <text evidence="12">The sequence shown here is derived from an EMBL/GenBank/DDBJ whole genome shotgun (WGS) entry which is preliminary data.</text>
</comment>
<gene>
    <name evidence="12" type="ORF">CQ12_32990</name>
</gene>
<evidence type="ECO:0000256" key="7">
    <source>
        <dbReference type="ARBA" id="ARBA00023027"/>
    </source>
</evidence>
<comment type="similarity">
    <text evidence="4 10">Belongs to the NAD(P)-dependent epimerase/dehydratase family.</text>
</comment>
<keyword evidence="9 10" id="KW-0119">Carbohydrate metabolism</keyword>
<evidence type="ECO:0000256" key="9">
    <source>
        <dbReference type="ARBA" id="ARBA00023277"/>
    </source>
</evidence>
<dbReference type="GO" id="GO:0033499">
    <property type="term" value="P:galactose catabolic process via UDP-galactose, Leloir pathway"/>
    <property type="evidence" value="ECO:0007669"/>
    <property type="project" value="TreeGrafter"/>
</dbReference>
<sequence length="337" mass="36360">MTVLVTGGAGYIGSHMVHALADAGESVVVIDNLSTGFSAFLPRPVPLFIGDAGDENLVEGVIAQHRVESIIHFAGSVVVPDSMRDPLGYYRNNTMTTRSLLNAAVKGGVNRFIFSSTAAVYGNPDQVPVSEHAPTRPMSPYGSSKLMTEIMLHDVASAHDMKYVVLRYFNVAGADPKGRCGLSTVGATHLLKIAVEAATGQRAKVDVYGTDYPTPDGSCIRDFIHVSDLAQAHRAALSYLRDGGGSITLNCGYGRGYSVKETIEAVRRVSMRNFAVQYAPRRPGDIMTMVADTSRIRAMLDWTPQYDNLETIAGHALTWEKKLFSERGGLPQHAQSA</sequence>
<dbReference type="Pfam" id="PF01370">
    <property type="entry name" value="Epimerase"/>
    <property type="match status" value="1"/>
</dbReference>
<dbReference type="GO" id="GO:0003978">
    <property type="term" value="F:UDP-glucose 4-epimerase activity"/>
    <property type="evidence" value="ECO:0007669"/>
    <property type="project" value="UniProtKB-UniRule"/>
</dbReference>
<dbReference type="OrthoDB" id="9801785at2"/>
<evidence type="ECO:0000259" key="11">
    <source>
        <dbReference type="Pfam" id="PF01370"/>
    </source>
</evidence>
<evidence type="ECO:0000256" key="4">
    <source>
        <dbReference type="ARBA" id="ARBA00007637"/>
    </source>
</evidence>
<evidence type="ECO:0000256" key="6">
    <source>
        <dbReference type="ARBA" id="ARBA00018569"/>
    </source>
</evidence>
<dbReference type="STRING" id="280332.CQ12_32990"/>
<evidence type="ECO:0000256" key="2">
    <source>
        <dbReference type="ARBA" id="ARBA00001911"/>
    </source>
</evidence>
<dbReference type="Gene3D" id="3.40.50.720">
    <property type="entry name" value="NAD(P)-binding Rossmann-like Domain"/>
    <property type="match status" value="1"/>
</dbReference>
<organism evidence="12 13">
    <name type="scientific">Bradyrhizobium jicamae</name>
    <dbReference type="NCBI Taxonomy" id="280332"/>
    <lineage>
        <taxon>Bacteria</taxon>
        <taxon>Pseudomonadati</taxon>
        <taxon>Pseudomonadota</taxon>
        <taxon>Alphaproteobacteria</taxon>
        <taxon>Hyphomicrobiales</taxon>
        <taxon>Nitrobacteraceae</taxon>
        <taxon>Bradyrhizobium</taxon>
    </lineage>
</organism>
<proteinExistence type="inferred from homology"/>
<dbReference type="EMBL" id="LLXZ01000077">
    <property type="protein sequence ID" value="KRR09050.1"/>
    <property type="molecule type" value="Genomic_DNA"/>
</dbReference>
<dbReference type="Proteomes" id="UP000050863">
    <property type="component" value="Unassembled WGS sequence"/>
</dbReference>
<evidence type="ECO:0000256" key="5">
    <source>
        <dbReference type="ARBA" id="ARBA00013189"/>
    </source>
</evidence>
<dbReference type="PANTHER" id="PTHR43725">
    <property type="entry name" value="UDP-GLUCOSE 4-EPIMERASE"/>
    <property type="match status" value="1"/>
</dbReference>
<comment type="subunit">
    <text evidence="10">Homodimer.</text>
</comment>
<evidence type="ECO:0000256" key="10">
    <source>
        <dbReference type="RuleBase" id="RU366046"/>
    </source>
</evidence>
<reference evidence="12 13" key="1">
    <citation type="submission" date="2014-03" db="EMBL/GenBank/DDBJ databases">
        <title>Bradyrhizobium valentinum sp. nov., isolated from effective nodules of Lupinus mariae-josephae, a lupine endemic of basic-lime soils in Eastern Spain.</title>
        <authorList>
            <person name="Duran D."/>
            <person name="Rey L."/>
            <person name="Navarro A."/>
            <person name="Busquets A."/>
            <person name="Imperial J."/>
            <person name="Ruiz-Argueso T."/>
        </authorList>
    </citation>
    <scope>NUCLEOTIDE SEQUENCE [LARGE SCALE GENOMIC DNA]</scope>
    <source>
        <strain evidence="12 13">PAC68</strain>
    </source>
</reference>
<evidence type="ECO:0000256" key="1">
    <source>
        <dbReference type="ARBA" id="ARBA00000083"/>
    </source>
</evidence>
<keyword evidence="13" id="KW-1185">Reference proteome</keyword>